<dbReference type="PANTHER" id="PTHR30558">
    <property type="entry name" value="EXBD MEMBRANE COMPONENT OF PMF-DRIVEN MACROMOLECULE IMPORT SYSTEM"/>
    <property type="match status" value="1"/>
</dbReference>
<evidence type="ECO:0000256" key="1">
    <source>
        <dbReference type="ARBA" id="ARBA00004162"/>
    </source>
</evidence>
<evidence type="ECO:0000313" key="9">
    <source>
        <dbReference type="Proteomes" id="UP001199816"/>
    </source>
</evidence>
<evidence type="ECO:0000313" key="8">
    <source>
        <dbReference type="EMBL" id="MCD2423543.1"/>
    </source>
</evidence>
<evidence type="ECO:0000256" key="7">
    <source>
        <dbReference type="RuleBase" id="RU003879"/>
    </source>
</evidence>
<evidence type="ECO:0000256" key="5">
    <source>
        <dbReference type="ARBA" id="ARBA00022989"/>
    </source>
</evidence>
<keyword evidence="7" id="KW-0653">Protein transport</keyword>
<evidence type="ECO:0000256" key="3">
    <source>
        <dbReference type="ARBA" id="ARBA00022475"/>
    </source>
</evidence>
<comment type="caution">
    <text evidence="8">The sequence shown here is derived from an EMBL/GenBank/DDBJ whole genome shotgun (WGS) entry which is preliminary data.</text>
</comment>
<dbReference type="PANTHER" id="PTHR30558:SF3">
    <property type="entry name" value="BIOPOLYMER TRANSPORT PROTEIN EXBD-RELATED"/>
    <property type="match status" value="1"/>
</dbReference>
<keyword evidence="3" id="KW-1003">Cell membrane</keyword>
<keyword evidence="4 7" id="KW-0812">Transmembrane</keyword>
<reference evidence="8 9" key="1">
    <citation type="submission" date="2021-11" db="EMBL/GenBank/DDBJ databases">
        <title>Genomic of Niabella pedocola.</title>
        <authorList>
            <person name="Wu T."/>
        </authorList>
    </citation>
    <scope>NUCLEOTIDE SEQUENCE [LARGE SCALE GENOMIC DNA]</scope>
    <source>
        <strain evidence="8 9">JCM 31011</strain>
    </source>
</reference>
<evidence type="ECO:0000256" key="6">
    <source>
        <dbReference type="ARBA" id="ARBA00023136"/>
    </source>
</evidence>
<gene>
    <name evidence="8" type="ORF">LQ567_12270</name>
</gene>
<dbReference type="EMBL" id="JAJNEC010000005">
    <property type="protein sequence ID" value="MCD2423543.1"/>
    <property type="molecule type" value="Genomic_DNA"/>
</dbReference>
<accession>A0ABS8PR26</accession>
<dbReference type="InterPro" id="IPR003400">
    <property type="entry name" value="ExbD"/>
</dbReference>
<dbReference type="Pfam" id="PF02472">
    <property type="entry name" value="ExbD"/>
    <property type="match status" value="1"/>
</dbReference>
<keyword evidence="9" id="KW-1185">Reference proteome</keyword>
<evidence type="ECO:0000256" key="4">
    <source>
        <dbReference type="ARBA" id="ARBA00022692"/>
    </source>
</evidence>
<name>A0ABS8PR26_9BACT</name>
<evidence type="ECO:0000256" key="2">
    <source>
        <dbReference type="ARBA" id="ARBA00005811"/>
    </source>
</evidence>
<sequence length="217" mass="23935">MAKAKIQKKSTDTDMTPFVDVAFLILSFFIMATKFKPSEPVPIETPNSVASQVMPDNNAVMMSIDKDNKVYFSVMSKSDIQKGKDIIKEAAKRAGVTLTDADLSQYQDGEMIGMPFNKIKGYLALPPAQRAKVAQDGIPVKDSATSELVNWIGAAKYVFSGDQLKYLVKGDNSSKYPTFGAIIDAMKRNDEQKYNLVTMPQDAPAGTELYQERLKGK</sequence>
<dbReference type="RefSeq" id="WP_231004804.1">
    <property type="nucleotide sequence ID" value="NZ_JAJNEC010000005.1"/>
</dbReference>
<protein>
    <submittedName>
        <fullName evidence="8">Biopolymer transporter ExbD</fullName>
    </submittedName>
</protein>
<comment type="similarity">
    <text evidence="2 7">Belongs to the ExbD/TolR family.</text>
</comment>
<keyword evidence="7" id="KW-0813">Transport</keyword>
<organism evidence="8 9">
    <name type="scientific">Niabella pedocola</name>
    <dbReference type="NCBI Taxonomy" id="1752077"/>
    <lineage>
        <taxon>Bacteria</taxon>
        <taxon>Pseudomonadati</taxon>
        <taxon>Bacteroidota</taxon>
        <taxon>Chitinophagia</taxon>
        <taxon>Chitinophagales</taxon>
        <taxon>Chitinophagaceae</taxon>
        <taxon>Niabella</taxon>
    </lineage>
</organism>
<keyword evidence="6" id="KW-0472">Membrane</keyword>
<keyword evidence="5" id="KW-1133">Transmembrane helix</keyword>
<dbReference type="Proteomes" id="UP001199816">
    <property type="component" value="Unassembled WGS sequence"/>
</dbReference>
<comment type="subcellular location">
    <subcellularLocation>
        <location evidence="1">Cell membrane</location>
        <topology evidence="1">Single-pass membrane protein</topology>
    </subcellularLocation>
    <subcellularLocation>
        <location evidence="7">Cell membrane</location>
        <topology evidence="7">Single-pass type II membrane protein</topology>
    </subcellularLocation>
</comment>
<proteinExistence type="inferred from homology"/>